<gene>
    <name evidence="1" type="ORF">VVR64_01955</name>
</gene>
<sequence length="401" mass="44573">MNSGVPGSGSDKKTSFFQELFQGDVLTLTQPLNLRTRLRLFCSPFRRWRESSLFPGWTNEKATHNFPNGFLIVSQTCDVINVSASKDRITLAPIFPVRDDDEKMDAKRGAIPLKVPAGRSVSQLADMSKVFSVRKSEIEDLVRFEAHSCDVDDIRSTREFSSVIAAVYGRFAFPDAVHLAFRDLQDSIQKGRAGKNKSKVSGATNFSKVLRHVDDVRIAAEDWAAGSLDLSVSVIVDDSWLVDVERLDRAVTSLSSSSLNPGGGSRDHTLLAMAWDLLPDSDRGIQKRLTEAGLEKISELILRVHSEDIPECDHRCRGGAHVENCAALIVEMQKNVLLAELWSRFGEKMEEKIKINKSKGKIGSVALEVTNRNDFTYASWMASESLQFGRLSNAQNLREPS</sequence>
<keyword evidence="2" id="KW-1185">Reference proteome</keyword>
<proteinExistence type="predicted"/>
<comment type="caution">
    <text evidence="1">The sequence shown here is derived from an EMBL/GenBank/DDBJ whole genome shotgun (WGS) entry which is preliminary data.</text>
</comment>
<dbReference type="Proteomes" id="UP001558353">
    <property type="component" value="Unassembled WGS sequence"/>
</dbReference>
<dbReference type="EMBL" id="JAYWMA010000002">
    <property type="protein sequence ID" value="MEX3527838.1"/>
    <property type="molecule type" value="Genomic_DNA"/>
</dbReference>
<evidence type="ECO:0000313" key="2">
    <source>
        <dbReference type="Proteomes" id="UP001558353"/>
    </source>
</evidence>
<organism evidence="1 2">
    <name type="scientific">Corynebacterium xerosis</name>
    <dbReference type="NCBI Taxonomy" id="1725"/>
    <lineage>
        <taxon>Bacteria</taxon>
        <taxon>Bacillati</taxon>
        <taxon>Actinomycetota</taxon>
        <taxon>Actinomycetes</taxon>
        <taxon>Mycobacteriales</taxon>
        <taxon>Corynebacteriaceae</taxon>
        <taxon>Corynebacterium</taxon>
    </lineage>
</organism>
<dbReference type="RefSeq" id="WP_368521984.1">
    <property type="nucleotide sequence ID" value="NZ_JAYWMA010000002.1"/>
</dbReference>
<evidence type="ECO:0000313" key="1">
    <source>
        <dbReference type="EMBL" id="MEX3527838.1"/>
    </source>
</evidence>
<name>A0ABV3URE3_9CORY</name>
<protein>
    <submittedName>
        <fullName evidence="1">Uncharacterized protein</fullName>
    </submittedName>
</protein>
<accession>A0ABV3URE3</accession>
<reference evidence="1 2" key="1">
    <citation type="journal article" date="2024" name="Fungal Genet. Biol.">
        <title>The porcine skin microbiome exhibits broad fungal antagonism.</title>
        <authorList>
            <person name="De La Cruz K.F."/>
            <person name="Townsend E.C."/>
            <person name="Alex Cheong J.Z."/>
            <person name="Salamzade R."/>
            <person name="Liu A."/>
            <person name="Sandstrom S."/>
            <person name="Davila E."/>
            <person name="Huang L."/>
            <person name="Xu K.H."/>
            <person name="Wu S.Y."/>
            <person name="Meudt J.J."/>
            <person name="Shanmuganayagam D."/>
            <person name="Gibson A.L.F."/>
            <person name="Kalan L.R."/>
        </authorList>
    </citation>
    <scope>NUCLEOTIDE SEQUENCE [LARGE SCALE GENOMIC DNA]</scope>
    <source>
        <strain evidence="1 2">LK2569</strain>
    </source>
</reference>